<gene>
    <name evidence="1" type="ORF">WS71_24405</name>
</gene>
<dbReference type="PANTHER" id="PTHR36015:SF6">
    <property type="entry name" value="HOLLIDAY JUNCTION RESOLVASE MOC1, CHLOROPLASTIC-RELATED"/>
    <property type="match status" value="1"/>
</dbReference>
<accession>A0A1B4G377</accession>
<proteinExistence type="predicted"/>
<evidence type="ECO:0000313" key="1">
    <source>
        <dbReference type="EMBL" id="AOJ10355.1"/>
    </source>
</evidence>
<dbReference type="AlphaFoldDB" id="A0A1B4G377"/>
<dbReference type="CDD" id="cd22992">
    <property type="entry name" value="MOC1"/>
    <property type="match status" value="1"/>
</dbReference>
<organism evidence="1 2">
    <name type="scientific">Burkholderia mayonis</name>
    <dbReference type="NCBI Taxonomy" id="1385591"/>
    <lineage>
        <taxon>Bacteria</taxon>
        <taxon>Pseudomonadati</taxon>
        <taxon>Pseudomonadota</taxon>
        <taxon>Betaproteobacteria</taxon>
        <taxon>Burkholderiales</taxon>
        <taxon>Burkholderiaceae</taxon>
        <taxon>Burkholderia</taxon>
        <taxon>pseudomallei group</taxon>
    </lineage>
</organism>
<dbReference type="InterPro" id="IPR045290">
    <property type="entry name" value="MOC1-like"/>
</dbReference>
<dbReference type="GO" id="GO:0003676">
    <property type="term" value="F:nucleic acid binding"/>
    <property type="evidence" value="ECO:0007669"/>
    <property type="project" value="InterPro"/>
</dbReference>
<dbReference type="Gene3D" id="3.30.420.10">
    <property type="entry name" value="Ribonuclease H-like superfamily/Ribonuclease H"/>
    <property type="match status" value="1"/>
</dbReference>
<dbReference type="PANTHER" id="PTHR36015">
    <property type="entry name" value="HOLLIDAY JUNCTION RESOLVASE MOC1, CHLOROPLASTIC-RELATED"/>
    <property type="match status" value="1"/>
</dbReference>
<protein>
    <submittedName>
        <fullName evidence="1">Uncharacterized protein</fullName>
    </submittedName>
</protein>
<name>A0A1B4G377_9BURK</name>
<dbReference type="EMBL" id="CP013389">
    <property type="protein sequence ID" value="AOJ10355.1"/>
    <property type="molecule type" value="Genomic_DNA"/>
</dbReference>
<reference evidence="1 2" key="1">
    <citation type="submission" date="2015-12" db="EMBL/GenBank/DDBJ databases">
        <title>Diversity of Burkholderia near neighbor genomes.</title>
        <authorList>
            <person name="Sahl J."/>
            <person name="Wagner D."/>
            <person name="Keim P."/>
        </authorList>
    </citation>
    <scope>NUCLEOTIDE SEQUENCE [LARGE SCALE GENOMIC DNA]</scope>
    <source>
        <strain evidence="1 2">BDU8</strain>
    </source>
</reference>
<dbReference type="GO" id="GO:0008821">
    <property type="term" value="F:crossover junction DNA endonuclease activity"/>
    <property type="evidence" value="ECO:0007669"/>
    <property type="project" value="InterPro"/>
</dbReference>
<dbReference type="SUPFAM" id="SSF53098">
    <property type="entry name" value="Ribonuclease H-like"/>
    <property type="match status" value="1"/>
</dbReference>
<dbReference type="InterPro" id="IPR036397">
    <property type="entry name" value="RNaseH_sf"/>
</dbReference>
<dbReference type="InterPro" id="IPR012337">
    <property type="entry name" value="RNaseH-like_sf"/>
</dbReference>
<evidence type="ECO:0000313" key="2">
    <source>
        <dbReference type="Proteomes" id="UP000067711"/>
    </source>
</evidence>
<dbReference type="Proteomes" id="UP000067711">
    <property type="component" value="Chromosome 1"/>
</dbReference>
<sequence>MIIVGIDPGIHGAIATLTASDFAHVIDMPIRPATRGGKIRNEVDPLALRNELRKLVPAGESGVVVMEDLNAFIGGGKLGSTATMASLAATKAVVRTVCELARLPITHVSPKEWQAFYGIATRVESTKKQSLRIAREMFGRELCPLERHDGRADALLIARFAIRTML</sequence>
<dbReference type="RefSeq" id="WP_066489718.1">
    <property type="nucleotide sequence ID" value="NZ_CP013389.1"/>
</dbReference>